<evidence type="ECO:0000313" key="6">
    <source>
        <dbReference type="Proteomes" id="UP000635606"/>
    </source>
</evidence>
<organism evidence="5 6">
    <name type="scientific">Virgisporangium ochraceum</name>
    <dbReference type="NCBI Taxonomy" id="65505"/>
    <lineage>
        <taxon>Bacteria</taxon>
        <taxon>Bacillati</taxon>
        <taxon>Actinomycetota</taxon>
        <taxon>Actinomycetes</taxon>
        <taxon>Micromonosporales</taxon>
        <taxon>Micromonosporaceae</taxon>
        <taxon>Virgisporangium</taxon>
    </lineage>
</organism>
<evidence type="ECO:0000259" key="4">
    <source>
        <dbReference type="SMART" id="SM00829"/>
    </source>
</evidence>
<dbReference type="PANTHER" id="PTHR48106:SF13">
    <property type="entry name" value="QUINONE OXIDOREDUCTASE-RELATED"/>
    <property type="match status" value="1"/>
</dbReference>
<evidence type="ECO:0000256" key="1">
    <source>
        <dbReference type="ARBA" id="ARBA00022857"/>
    </source>
</evidence>
<evidence type="ECO:0000256" key="2">
    <source>
        <dbReference type="ARBA" id="ARBA00023002"/>
    </source>
</evidence>
<name>A0A8J4EB63_9ACTN</name>
<sequence length="321" mass="32544">MRAIQVASFGGPEVLTPTDLPDPEPGPGQVVVGLAAADVIFLDTLLRSGWGRDFFPVPLPYVPGHGGAGTVLRTGEGVDPAWTGRRVVARIPYGGYAERAVADLDRIVPVPDDLPFEVAAGLLHDGATALNLDRLGSPDKDEWVLVTAAAGGAGTLLVQLAVDAGARVVAAASSAEKRALAASLGADVTVDYTRDGWPDEVRAATGGGAALAFDGAGGALGTSTVDALADGGRLVTYGTADGFAAPDPATLARRGIRLLQPLLAGPPPNAVVRELLTEALDLAVGGHLRPVIAATLPLDRAADVHRALAARSVAGKSLLIP</sequence>
<dbReference type="SUPFAM" id="SSF51735">
    <property type="entry name" value="NAD(P)-binding Rossmann-fold domains"/>
    <property type="match status" value="1"/>
</dbReference>
<accession>A0A8J4EB63</accession>
<dbReference type="Pfam" id="PF00107">
    <property type="entry name" value="ADH_zinc_N"/>
    <property type="match status" value="1"/>
</dbReference>
<evidence type="ECO:0000256" key="3">
    <source>
        <dbReference type="SAM" id="MobiDB-lite"/>
    </source>
</evidence>
<evidence type="ECO:0000313" key="5">
    <source>
        <dbReference type="EMBL" id="GIJ68396.1"/>
    </source>
</evidence>
<dbReference type="PANTHER" id="PTHR48106">
    <property type="entry name" value="QUINONE OXIDOREDUCTASE PIG3-RELATED"/>
    <property type="match status" value="1"/>
</dbReference>
<protein>
    <submittedName>
        <fullName evidence="5">NADPH:quinone reductase</fullName>
    </submittedName>
</protein>
<dbReference type="SMART" id="SM00829">
    <property type="entry name" value="PKS_ER"/>
    <property type="match status" value="1"/>
</dbReference>
<dbReference type="InterPro" id="IPR020843">
    <property type="entry name" value="ER"/>
</dbReference>
<reference evidence="5" key="1">
    <citation type="submission" date="2021-01" db="EMBL/GenBank/DDBJ databases">
        <title>Whole genome shotgun sequence of Virgisporangium ochraceum NBRC 16418.</title>
        <authorList>
            <person name="Komaki H."/>
            <person name="Tamura T."/>
        </authorList>
    </citation>
    <scope>NUCLEOTIDE SEQUENCE</scope>
    <source>
        <strain evidence="5">NBRC 16418</strain>
    </source>
</reference>
<feature type="region of interest" description="Disordered" evidence="3">
    <location>
        <begin position="1"/>
        <end position="25"/>
    </location>
</feature>
<feature type="domain" description="Enoyl reductase (ER)" evidence="4">
    <location>
        <begin position="10"/>
        <end position="319"/>
    </location>
</feature>
<keyword evidence="1" id="KW-0521">NADP</keyword>
<dbReference type="GO" id="GO:0070402">
    <property type="term" value="F:NADPH binding"/>
    <property type="evidence" value="ECO:0007669"/>
    <property type="project" value="TreeGrafter"/>
</dbReference>
<dbReference type="InterPro" id="IPR013149">
    <property type="entry name" value="ADH-like_C"/>
</dbReference>
<dbReference type="InterPro" id="IPR036291">
    <property type="entry name" value="NAD(P)-bd_dom_sf"/>
</dbReference>
<dbReference type="EMBL" id="BOPH01000041">
    <property type="protein sequence ID" value="GIJ68396.1"/>
    <property type="molecule type" value="Genomic_DNA"/>
</dbReference>
<dbReference type="AlphaFoldDB" id="A0A8J4EB63"/>
<dbReference type="InterPro" id="IPR013154">
    <property type="entry name" value="ADH-like_N"/>
</dbReference>
<dbReference type="Proteomes" id="UP000635606">
    <property type="component" value="Unassembled WGS sequence"/>
</dbReference>
<keyword evidence="6" id="KW-1185">Reference proteome</keyword>
<dbReference type="Gene3D" id="3.40.50.720">
    <property type="entry name" value="NAD(P)-binding Rossmann-like Domain"/>
    <property type="match status" value="1"/>
</dbReference>
<proteinExistence type="predicted"/>
<dbReference type="InterPro" id="IPR011032">
    <property type="entry name" value="GroES-like_sf"/>
</dbReference>
<dbReference type="GO" id="GO:0035925">
    <property type="term" value="F:mRNA 3'-UTR AU-rich region binding"/>
    <property type="evidence" value="ECO:0007669"/>
    <property type="project" value="TreeGrafter"/>
</dbReference>
<dbReference type="Gene3D" id="3.90.180.10">
    <property type="entry name" value="Medium-chain alcohol dehydrogenases, catalytic domain"/>
    <property type="match status" value="1"/>
</dbReference>
<gene>
    <name evidence="5" type="primary">qor_2</name>
    <name evidence="5" type="ORF">Voc01_033130</name>
</gene>
<dbReference type="GO" id="GO:0003960">
    <property type="term" value="F:quinone reductase (NADPH) activity"/>
    <property type="evidence" value="ECO:0007669"/>
    <property type="project" value="TreeGrafter"/>
</dbReference>
<dbReference type="GO" id="GO:0005829">
    <property type="term" value="C:cytosol"/>
    <property type="evidence" value="ECO:0007669"/>
    <property type="project" value="TreeGrafter"/>
</dbReference>
<keyword evidence="2" id="KW-0560">Oxidoreductase</keyword>
<dbReference type="SUPFAM" id="SSF50129">
    <property type="entry name" value="GroES-like"/>
    <property type="match status" value="1"/>
</dbReference>
<dbReference type="RefSeq" id="WP_203928347.1">
    <property type="nucleotide sequence ID" value="NZ_BOPH01000041.1"/>
</dbReference>
<dbReference type="Pfam" id="PF08240">
    <property type="entry name" value="ADH_N"/>
    <property type="match status" value="1"/>
</dbReference>
<comment type="caution">
    <text evidence="5">The sequence shown here is derived from an EMBL/GenBank/DDBJ whole genome shotgun (WGS) entry which is preliminary data.</text>
</comment>